<dbReference type="SUPFAM" id="SSF46689">
    <property type="entry name" value="Homeodomain-like"/>
    <property type="match status" value="1"/>
</dbReference>
<evidence type="ECO:0000256" key="6">
    <source>
        <dbReference type="ARBA" id="ARBA00023242"/>
    </source>
</evidence>
<dbReference type="AlphaFoldDB" id="A0AAD1YN87"/>
<keyword evidence="5" id="KW-0804">Transcription</keyword>
<accession>A0AAD1YN87</accession>
<feature type="domain" description="Myb-like" evidence="8">
    <location>
        <begin position="14"/>
        <end position="65"/>
    </location>
</feature>
<dbReference type="EMBL" id="OU503036">
    <property type="protein sequence ID" value="CAI9752880.1"/>
    <property type="molecule type" value="Genomic_DNA"/>
</dbReference>
<dbReference type="InterPro" id="IPR009057">
    <property type="entry name" value="Homeodomain-like_sf"/>
</dbReference>
<feature type="domain" description="HTH myb-type" evidence="9">
    <location>
        <begin position="71"/>
        <end position="120"/>
    </location>
</feature>
<evidence type="ECO:0000256" key="3">
    <source>
        <dbReference type="ARBA" id="ARBA00023015"/>
    </source>
</evidence>
<comment type="subcellular location">
    <subcellularLocation>
        <location evidence="1">Nucleus</location>
    </subcellularLocation>
</comment>
<dbReference type="InterPro" id="IPR017930">
    <property type="entry name" value="Myb_dom"/>
</dbReference>
<feature type="region of interest" description="Disordered" evidence="7">
    <location>
        <begin position="194"/>
        <end position="278"/>
    </location>
</feature>
<feature type="compositionally biased region" description="Low complexity" evidence="7">
    <location>
        <begin position="224"/>
        <end position="234"/>
    </location>
</feature>
<dbReference type="GO" id="GO:0000978">
    <property type="term" value="F:RNA polymerase II cis-regulatory region sequence-specific DNA binding"/>
    <property type="evidence" value="ECO:0007669"/>
    <property type="project" value="TreeGrafter"/>
</dbReference>
<keyword evidence="6" id="KW-0539">Nucleus</keyword>
<dbReference type="Pfam" id="PF00249">
    <property type="entry name" value="Myb_DNA-binding"/>
    <property type="match status" value="2"/>
</dbReference>
<keyword evidence="11" id="KW-1185">Reference proteome</keyword>
<keyword evidence="3" id="KW-0805">Transcription regulation</keyword>
<evidence type="ECO:0000313" key="11">
    <source>
        <dbReference type="Proteomes" id="UP000834106"/>
    </source>
</evidence>
<sequence>MAMTNTTTVCKKMDMDRIKGPWSPEEDELLQQLVQKYGPRNWSLISKSIPGRSGKSCRLRWCNQLSPQVEHRAFTPEEDETIIRAHAKFGNKWATIARLLSGRTDNAIKNHWNSTLKRKCSSMSSDEGNEFMDYNQQPLKRSVSAGSGVHVSGLYLNPGSPTGSDASESSLPVMSASHVFKSVARAGVLFSSPVETGSSTNDPPTSLSLSLPGVDSNSKLDSTQPKSPLQLLSVQPPPLPLPPPAPAALPQAKAATAIQPQTPTEQKATFGSTSAVVPPPSPPMQIQHQQDKVFVPFTAELMSVMQDMIRTEVRSYMMGLEQQKQQQLQYIQQQFQQQQYQQQHQHQQQIGLCMQQANANEGFRNATMNRIGISRID</sequence>
<evidence type="ECO:0000256" key="2">
    <source>
        <dbReference type="ARBA" id="ARBA00022737"/>
    </source>
</evidence>
<feature type="compositionally biased region" description="Pro residues" evidence="7">
    <location>
        <begin position="235"/>
        <end position="247"/>
    </location>
</feature>
<dbReference type="PROSITE" id="PS50090">
    <property type="entry name" value="MYB_LIKE"/>
    <property type="match status" value="2"/>
</dbReference>
<dbReference type="GO" id="GO:0005634">
    <property type="term" value="C:nucleus"/>
    <property type="evidence" value="ECO:0007669"/>
    <property type="project" value="UniProtKB-SubCell"/>
</dbReference>
<feature type="compositionally biased region" description="Polar residues" evidence="7">
    <location>
        <begin position="258"/>
        <end position="275"/>
    </location>
</feature>
<dbReference type="PANTHER" id="PTHR45614">
    <property type="entry name" value="MYB PROTEIN-RELATED"/>
    <property type="match status" value="1"/>
</dbReference>
<evidence type="ECO:0000256" key="1">
    <source>
        <dbReference type="ARBA" id="ARBA00004123"/>
    </source>
</evidence>
<dbReference type="GO" id="GO:0000981">
    <property type="term" value="F:DNA-binding transcription factor activity, RNA polymerase II-specific"/>
    <property type="evidence" value="ECO:0007669"/>
    <property type="project" value="TreeGrafter"/>
</dbReference>
<proteinExistence type="predicted"/>
<feature type="domain" description="HTH myb-type" evidence="9">
    <location>
        <begin position="14"/>
        <end position="69"/>
    </location>
</feature>
<protein>
    <submittedName>
        <fullName evidence="10">Uncharacterized protein</fullName>
    </submittedName>
</protein>
<reference evidence="10" key="1">
    <citation type="submission" date="2023-05" db="EMBL/GenBank/DDBJ databases">
        <authorList>
            <person name="Huff M."/>
        </authorList>
    </citation>
    <scope>NUCLEOTIDE SEQUENCE</scope>
</reference>
<evidence type="ECO:0000256" key="7">
    <source>
        <dbReference type="SAM" id="MobiDB-lite"/>
    </source>
</evidence>
<name>A0AAD1YN87_9LAMI</name>
<keyword evidence="2" id="KW-0677">Repeat</keyword>
<dbReference type="PROSITE" id="PS51294">
    <property type="entry name" value="HTH_MYB"/>
    <property type="match status" value="2"/>
</dbReference>
<dbReference type="SMART" id="SM00717">
    <property type="entry name" value="SANT"/>
    <property type="match status" value="2"/>
</dbReference>
<dbReference type="Proteomes" id="UP000834106">
    <property type="component" value="Chromosome 1"/>
</dbReference>
<dbReference type="FunFam" id="1.10.10.60:FF:000344">
    <property type="entry name" value="Transcription factor MYB44"/>
    <property type="match status" value="1"/>
</dbReference>
<evidence type="ECO:0000313" key="10">
    <source>
        <dbReference type="EMBL" id="CAI9752880.1"/>
    </source>
</evidence>
<feature type="domain" description="Myb-like" evidence="8">
    <location>
        <begin position="66"/>
        <end position="116"/>
    </location>
</feature>
<evidence type="ECO:0000259" key="8">
    <source>
        <dbReference type="PROSITE" id="PS50090"/>
    </source>
</evidence>
<keyword evidence="4" id="KW-0238">DNA-binding</keyword>
<dbReference type="InterPro" id="IPR001005">
    <property type="entry name" value="SANT/Myb"/>
</dbReference>
<evidence type="ECO:0000256" key="4">
    <source>
        <dbReference type="ARBA" id="ARBA00023125"/>
    </source>
</evidence>
<organism evidence="10 11">
    <name type="scientific">Fraxinus pennsylvanica</name>
    <dbReference type="NCBI Taxonomy" id="56036"/>
    <lineage>
        <taxon>Eukaryota</taxon>
        <taxon>Viridiplantae</taxon>
        <taxon>Streptophyta</taxon>
        <taxon>Embryophyta</taxon>
        <taxon>Tracheophyta</taxon>
        <taxon>Spermatophyta</taxon>
        <taxon>Magnoliopsida</taxon>
        <taxon>eudicotyledons</taxon>
        <taxon>Gunneridae</taxon>
        <taxon>Pentapetalae</taxon>
        <taxon>asterids</taxon>
        <taxon>lamiids</taxon>
        <taxon>Lamiales</taxon>
        <taxon>Oleaceae</taxon>
        <taxon>Oleeae</taxon>
        <taxon>Fraxinus</taxon>
    </lineage>
</organism>
<gene>
    <name evidence="10" type="ORF">FPE_LOCUS311</name>
</gene>
<feature type="compositionally biased region" description="Polar residues" evidence="7">
    <location>
        <begin position="194"/>
        <end position="223"/>
    </location>
</feature>
<dbReference type="CDD" id="cd00167">
    <property type="entry name" value="SANT"/>
    <property type="match status" value="2"/>
</dbReference>
<dbReference type="InterPro" id="IPR050560">
    <property type="entry name" value="MYB_TF"/>
</dbReference>
<dbReference type="Gene3D" id="1.10.10.60">
    <property type="entry name" value="Homeodomain-like"/>
    <property type="match status" value="2"/>
</dbReference>
<dbReference type="PANTHER" id="PTHR45614:SF293">
    <property type="entry name" value="TRANSCRIPTION FACTOR MYB73"/>
    <property type="match status" value="1"/>
</dbReference>
<evidence type="ECO:0000259" key="9">
    <source>
        <dbReference type="PROSITE" id="PS51294"/>
    </source>
</evidence>
<dbReference type="FunFam" id="1.10.10.60:FF:000060">
    <property type="entry name" value="MYB transcription factor"/>
    <property type="match status" value="1"/>
</dbReference>
<evidence type="ECO:0000256" key="5">
    <source>
        <dbReference type="ARBA" id="ARBA00023163"/>
    </source>
</evidence>